<evidence type="ECO:0000313" key="3">
    <source>
        <dbReference type="EMBL" id="PTU17945.1"/>
    </source>
</evidence>
<dbReference type="VEuPathDB" id="FungiDB:P175DRAFT_0535688"/>
<dbReference type="GO" id="GO:0003700">
    <property type="term" value="F:DNA-binding transcription factor activity"/>
    <property type="evidence" value="ECO:0007669"/>
    <property type="project" value="InterPro"/>
</dbReference>
<dbReference type="GeneID" id="63817128"/>
<evidence type="ECO:0000256" key="1">
    <source>
        <dbReference type="SAM" id="MobiDB-lite"/>
    </source>
</evidence>
<feature type="compositionally biased region" description="Polar residues" evidence="1">
    <location>
        <begin position="69"/>
        <end position="80"/>
    </location>
</feature>
<feature type="region of interest" description="Disordered" evidence="1">
    <location>
        <begin position="1"/>
        <end position="107"/>
    </location>
</feature>
<comment type="caution">
    <text evidence="3">The sequence shown here is derived from an EMBL/GenBank/DDBJ whole genome shotgun (WGS) entry which is preliminary data.</text>
</comment>
<gene>
    <name evidence="3" type="ORF">P175DRAFT_0535688</name>
</gene>
<organism evidence="3 4">
    <name type="scientific">Aspergillus ochraceoroseus IBT 24754</name>
    <dbReference type="NCBI Taxonomy" id="1392256"/>
    <lineage>
        <taxon>Eukaryota</taxon>
        <taxon>Fungi</taxon>
        <taxon>Dikarya</taxon>
        <taxon>Ascomycota</taxon>
        <taxon>Pezizomycotina</taxon>
        <taxon>Eurotiomycetes</taxon>
        <taxon>Eurotiomycetidae</taxon>
        <taxon>Eurotiales</taxon>
        <taxon>Aspergillaceae</taxon>
        <taxon>Aspergillus</taxon>
        <taxon>Aspergillus subgen. Nidulantes</taxon>
    </lineage>
</organism>
<feature type="region of interest" description="Disordered" evidence="1">
    <location>
        <begin position="244"/>
        <end position="273"/>
    </location>
</feature>
<protein>
    <recommendedName>
        <fullName evidence="2">BZIP domain-containing protein</fullName>
    </recommendedName>
</protein>
<dbReference type="Proteomes" id="UP000244073">
    <property type="component" value="Unassembled WGS sequence"/>
</dbReference>
<accession>A0A2T5LNV5</accession>
<dbReference type="PROSITE" id="PS00036">
    <property type="entry name" value="BZIP_BASIC"/>
    <property type="match status" value="1"/>
</dbReference>
<feature type="domain" description="BZIP" evidence="2">
    <location>
        <begin position="23"/>
        <end position="38"/>
    </location>
</feature>
<dbReference type="InterPro" id="IPR004827">
    <property type="entry name" value="bZIP"/>
</dbReference>
<evidence type="ECO:0000313" key="4">
    <source>
        <dbReference type="Proteomes" id="UP000244073"/>
    </source>
</evidence>
<dbReference type="CDD" id="cd14688">
    <property type="entry name" value="bZIP_YAP"/>
    <property type="match status" value="1"/>
</dbReference>
<reference evidence="3 4" key="1">
    <citation type="journal article" date="2018" name="Proc. Natl. Acad. Sci. U.S.A.">
        <title>Linking secondary metabolites to gene clusters through genome sequencing of six diverse Aspergillus species.</title>
        <authorList>
            <person name="Kaerboelling I."/>
            <person name="Vesth T.C."/>
            <person name="Frisvad J.C."/>
            <person name="Nybo J.L."/>
            <person name="Theobald S."/>
            <person name="Kuo A."/>
            <person name="Bowyer P."/>
            <person name="Matsuda Y."/>
            <person name="Mondo S."/>
            <person name="Lyhne E.K."/>
            <person name="Kogle M.E."/>
            <person name="Clum A."/>
            <person name="Lipzen A."/>
            <person name="Salamov A."/>
            <person name="Ngan C.Y."/>
            <person name="Daum C."/>
            <person name="Chiniquy J."/>
            <person name="Barry K."/>
            <person name="LaButti K."/>
            <person name="Haridas S."/>
            <person name="Simmons B.A."/>
            <person name="Magnuson J.K."/>
            <person name="Mortensen U.H."/>
            <person name="Larsen T.O."/>
            <person name="Grigoriev I.V."/>
            <person name="Baker S.E."/>
            <person name="Andersen M.R."/>
        </authorList>
    </citation>
    <scope>NUCLEOTIDE SEQUENCE [LARGE SCALE GENOMIC DNA]</scope>
    <source>
        <strain evidence="3 4">IBT 24754</strain>
    </source>
</reference>
<dbReference type="RefSeq" id="XP_040749337.1">
    <property type="nucleotide sequence ID" value="XM_040900246.1"/>
</dbReference>
<name>A0A2T5LNV5_9EURO</name>
<dbReference type="AlphaFoldDB" id="A0A2T5LNV5"/>
<sequence length="375" mass="42842">MSSGSSEQVNWDDWTQVTEPGLRKRIQNRVSQRRHRERKRLQNHLIQLELGPSTALNSHPATDIENPEQRPTTPTVSATRKSGHDATPHIPTAFKSPEDLNSHLPSRPSKKCLDWPEIDAPFFVDDLHVPKEQEALEKPDLMPQKAPGEELPPELSQNYGQEYYSIPMGCNFSEALSRPSSLLFGADIPQTNKDIAVQREQANGQYGLNYTDGLSYWQKNLRLSSHSLLESYPTTSPPALERWRTQQRQRNSNPEPEHSPSSHYTVHKSTQAIGSEKSVRIRCGCHLHRNHRQWEQLRQIIQRNPQLRQLARQPNVRINIGAPPQADDLDASSVPSRMGLLSEPRTGSWYMREIQNGRERMIVIYIDPTTSVEQT</sequence>
<dbReference type="EMBL" id="MSFN02000009">
    <property type="protein sequence ID" value="PTU17945.1"/>
    <property type="molecule type" value="Genomic_DNA"/>
</dbReference>
<proteinExistence type="predicted"/>
<evidence type="ECO:0000259" key="2">
    <source>
        <dbReference type="PROSITE" id="PS00036"/>
    </source>
</evidence>
<feature type="compositionally biased region" description="Basic residues" evidence="1">
    <location>
        <begin position="23"/>
        <end position="42"/>
    </location>
</feature>
<dbReference type="OrthoDB" id="5387389at2759"/>
<feature type="compositionally biased region" description="Polar residues" evidence="1">
    <location>
        <begin position="1"/>
        <end position="18"/>
    </location>
</feature>